<dbReference type="RefSeq" id="WP_211464562.1">
    <property type="nucleotide sequence ID" value="NZ_JAGSXH010000008.1"/>
</dbReference>
<keyword evidence="2" id="KW-0812">Transmembrane</keyword>
<dbReference type="Pfam" id="PF19779">
    <property type="entry name" value="DUF6264"/>
    <property type="match status" value="1"/>
</dbReference>
<reference evidence="3" key="1">
    <citation type="submission" date="2021-04" db="EMBL/GenBank/DDBJ databases">
        <title>Genome based classification of Actinospica acidithermotolerans sp. nov., an actinobacterium isolated from an Indonesian hot spring.</title>
        <authorList>
            <person name="Kusuma A.B."/>
            <person name="Putra K.E."/>
            <person name="Nafisah S."/>
            <person name="Loh J."/>
            <person name="Nouioui I."/>
            <person name="Goodfellow M."/>
        </authorList>
    </citation>
    <scope>NUCLEOTIDE SEQUENCE</scope>
    <source>
        <strain evidence="3">DSM 45618</strain>
    </source>
</reference>
<accession>A0A8J8BB80</accession>
<feature type="transmembrane region" description="Helical" evidence="2">
    <location>
        <begin position="124"/>
        <end position="145"/>
    </location>
</feature>
<keyword evidence="4" id="KW-1185">Reference proteome</keyword>
<keyword evidence="2" id="KW-1133">Transmembrane helix</keyword>
<sequence length="250" mass="26120">MSNDSPFAAPGNEAPVPAADGATLQAPPPTGPAATAMAAPAWPAAPGAMAPGQAGYGGIPAVPPQPLRPNRVLAILLIVVSAAYVVLCLVEISALAHRVSLANQLISDPTSVTLDQADSADSTVSGLSIVALVVFFGTLVVMGIWQSSLRKTFGPTGQYQGILRQGGYQVFRVVWLVSIAMSIFLRGGGTLDTPQDVISHDHKYMIYFGLRAALGVLLIFLAVRLMRVTQRAVTLAQTGYSPDAAQFLQQ</sequence>
<organism evidence="3 4">
    <name type="scientific">Actinocrinis puniceicyclus</name>
    <dbReference type="NCBI Taxonomy" id="977794"/>
    <lineage>
        <taxon>Bacteria</taxon>
        <taxon>Bacillati</taxon>
        <taxon>Actinomycetota</taxon>
        <taxon>Actinomycetes</taxon>
        <taxon>Catenulisporales</taxon>
        <taxon>Actinospicaceae</taxon>
        <taxon>Actinocrinis</taxon>
    </lineage>
</organism>
<name>A0A8J8BB80_9ACTN</name>
<keyword evidence="2" id="KW-0472">Membrane</keyword>
<feature type="transmembrane region" description="Helical" evidence="2">
    <location>
        <begin position="166"/>
        <end position="184"/>
    </location>
</feature>
<dbReference type="Proteomes" id="UP000677913">
    <property type="component" value="Unassembled WGS sequence"/>
</dbReference>
<protein>
    <submittedName>
        <fullName evidence="3">Uncharacterized protein</fullName>
    </submittedName>
</protein>
<comment type="caution">
    <text evidence="3">The sequence shown here is derived from an EMBL/GenBank/DDBJ whole genome shotgun (WGS) entry which is preliminary data.</text>
</comment>
<dbReference type="InterPro" id="IPR046231">
    <property type="entry name" value="DUF6264"/>
</dbReference>
<feature type="transmembrane region" description="Helical" evidence="2">
    <location>
        <begin position="72"/>
        <end position="96"/>
    </location>
</feature>
<gene>
    <name evidence="3" type="ORF">KGA66_03955</name>
</gene>
<evidence type="ECO:0000256" key="2">
    <source>
        <dbReference type="SAM" id="Phobius"/>
    </source>
</evidence>
<evidence type="ECO:0000256" key="1">
    <source>
        <dbReference type="SAM" id="MobiDB-lite"/>
    </source>
</evidence>
<evidence type="ECO:0000313" key="4">
    <source>
        <dbReference type="Proteomes" id="UP000677913"/>
    </source>
</evidence>
<dbReference type="AlphaFoldDB" id="A0A8J8BB80"/>
<feature type="region of interest" description="Disordered" evidence="1">
    <location>
        <begin position="1"/>
        <end position="36"/>
    </location>
</feature>
<evidence type="ECO:0000313" key="3">
    <source>
        <dbReference type="EMBL" id="MBS2962185.1"/>
    </source>
</evidence>
<proteinExistence type="predicted"/>
<feature type="transmembrane region" description="Helical" evidence="2">
    <location>
        <begin position="204"/>
        <end position="223"/>
    </location>
</feature>
<dbReference type="EMBL" id="JAGSXH010000008">
    <property type="protein sequence ID" value="MBS2962185.1"/>
    <property type="molecule type" value="Genomic_DNA"/>
</dbReference>